<evidence type="ECO:0000313" key="2">
    <source>
        <dbReference type="Proteomes" id="UP001162480"/>
    </source>
</evidence>
<sequence length="69" mass="7826">MTCNVLIFHAVDACTVSGDIPDKNIINTNLVGDGLIPIHMVFVIAKSYHMMEEINEANKERLQRNKNER</sequence>
<dbReference type="Proteomes" id="UP001162480">
    <property type="component" value="Chromosome 17"/>
</dbReference>
<keyword evidence="2" id="KW-1185">Reference proteome</keyword>
<dbReference type="AlphaFoldDB" id="A0AA36FEY8"/>
<organism evidence="1 2">
    <name type="scientific">Octopus vulgaris</name>
    <name type="common">Common octopus</name>
    <dbReference type="NCBI Taxonomy" id="6645"/>
    <lineage>
        <taxon>Eukaryota</taxon>
        <taxon>Metazoa</taxon>
        <taxon>Spiralia</taxon>
        <taxon>Lophotrochozoa</taxon>
        <taxon>Mollusca</taxon>
        <taxon>Cephalopoda</taxon>
        <taxon>Coleoidea</taxon>
        <taxon>Octopodiformes</taxon>
        <taxon>Octopoda</taxon>
        <taxon>Incirrata</taxon>
        <taxon>Octopodidae</taxon>
        <taxon>Octopus</taxon>
    </lineage>
</organism>
<gene>
    <name evidence="1" type="ORF">OCTVUL_1B030898</name>
</gene>
<proteinExistence type="predicted"/>
<reference evidence="1" key="1">
    <citation type="submission" date="2023-08" db="EMBL/GenBank/DDBJ databases">
        <authorList>
            <person name="Alioto T."/>
            <person name="Alioto T."/>
            <person name="Gomez Garrido J."/>
        </authorList>
    </citation>
    <scope>NUCLEOTIDE SEQUENCE</scope>
</reference>
<evidence type="ECO:0000313" key="1">
    <source>
        <dbReference type="EMBL" id="CAI9735127.1"/>
    </source>
</evidence>
<name>A0AA36FEY8_OCTVU</name>
<dbReference type="EMBL" id="OX597830">
    <property type="protein sequence ID" value="CAI9735127.1"/>
    <property type="molecule type" value="Genomic_DNA"/>
</dbReference>
<accession>A0AA36FEY8</accession>
<protein>
    <submittedName>
        <fullName evidence="1">Uncharacterized protein</fullName>
    </submittedName>
</protein>